<dbReference type="GO" id="GO:0005634">
    <property type="term" value="C:nucleus"/>
    <property type="evidence" value="ECO:0007669"/>
    <property type="project" value="UniProtKB-SubCell"/>
</dbReference>
<evidence type="ECO:0000256" key="2">
    <source>
        <dbReference type="ARBA" id="ARBA00009937"/>
    </source>
</evidence>
<evidence type="ECO:0000313" key="5">
    <source>
        <dbReference type="EMBL" id="KAF3959564.1"/>
    </source>
</evidence>
<dbReference type="Pfam" id="PF15699">
    <property type="entry name" value="NPR1_interact"/>
    <property type="match status" value="1"/>
</dbReference>
<dbReference type="PANTHER" id="PTHR33669:SF1">
    <property type="entry name" value="PROTEIN NIM1-INTERACTING 1"/>
    <property type="match status" value="1"/>
</dbReference>
<comment type="similarity">
    <text evidence="2">Belongs to the NPR1-interactor family.</text>
</comment>
<evidence type="ECO:0008006" key="7">
    <source>
        <dbReference type="Google" id="ProtNLM"/>
    </source>
</evidence>
<proteinExistence type="inferred from homology"/>
<comment type="subcellular location">
    <subcellularLocation>
        <location evidence="1">Nucleus</location>
    </subcellularLocation>
</comment>
<evidence type="ECO:0000256" key="4">
    <source>
        <dbReference type="SAM" id="MobiDB-lite"/>
    </source>
</evidence>
<dbReference type="GO" id="GO:0010112">
    <property type="term" value="P:regulation of systemic acquired resistance"/>
    <property type="evidence" value="ECO:0007669"/>
    <property type="project" value="InterPro"/>
</dbReference>
<dbReference type="OrthoDB" id="1110691at2759"/>
<feature type="compositionally biased region" description="Basic and acidic residues" evidence="4">
    <location>
        <begin position="96"/>
        <end position="109"/>
    </location>
</feature>
<evidence type="ECO:0000256" key="3">
    <source>
        <dbReference type="ARBA" id="ARBA00023242"/>
    </source>
</evidence>
<feature type="region of interest" description="Disordered" evidence="4">
    <location>
        <begin position="89"/>
        <end position="115"/>
    </location>
</feature>
<gene>
    <name evidence="5" type="ORF">CMV_015636</name>
</gene>
<dbReference type="EMBL" id="JRKL02002302">
    <property type="protein sequence ID" value="KAF3959564.1"/>
    <property type="molecule type" value="Genomic_DNA"/>
</dbReference>
<dbReference type="AlphaFoldDB" id="A0A8J4VSF5"/>
<organism evidence="5 6">
    <name type="scientific">Castanea mollissima</name>
    <name type="common">Chinese chestnut</name>
    <dbReference type="NCBI Taxonomy" id="60419"/>
    <lineage>
        <taxon>Eukaryota</taxon>
        <taxon>Viridiplantae</taxon>
        <taxon>Streptophyta</taxon>
        <taxon>Embryophyta</taxon>
        <taxon>Tracheophyta</taxon>
        <taxon>Spermatophyta</taxon>
        <taxon>Magnoliopsida</taxon>
        <taxon>eudicotyledons</taxon>
        <taxon>Gunneridae</taxon>
        <taxon>Pentapetalae</taxon>
        <taxon>rosids</taxon>
        <taxon>fabids</taxon>
        <taxon>Fagales</taxon>
        <taxon>Fagaceae</taxon>
        <taxon>Castanea</taxon>
    </lineage>
</organism>
<feature type="compositionally biased region" description="Basic and acidic residues" evidence="4">
    <location>
        <begin position="1"/>
        <end position="13"/>
    </location>
</feature>
<comment type="caution">
    <text evidence="5">The sequence shown here is derived from an EMBL/GenBank/DDBJ whole genome shotgun (WGS) entry which is preliminary data.</text>
</comment>
<dbReference type="Proteomes" id="UP000737018">
    <property type="component" value="Unassembled WGS sequence"/>
</dbReference>
<accession>A0A8J4VSF5</accession>
<dbReference type="PANTHER" id="PTHR33669">
    <property type="entry name" value="PROTEIN NEGATIVE REGULATOR OF RESISTANCE"/>
    <property type="match status" value="1"/>
</dbReference>
<keyword evidence="6" id="KW-1185">Reference proteome</keyword>
<evidence type="ECO:0000313" key="6">
    <source>
        <dbReference type="Proteomes" id="UP000737018"/>
    </source>
</evidence>
<feature type="region of interest" description="Disordered" evidence="4">
    <location>
        <begin position="1"/>
        <end position="21"/>
    </location>
</feature>
<sequence length="115" mass="13823">MENDKSFRNGKAEQEEEEEEAKMEKFFALIRSFREARNYRRKELMNDSQVMNNKKKMKRVGGDDHSSWVPKFEWEDFTKEVEFVRPPLIFPSPCNNKEKDKEEREDSGLDLKLTL</sequence>
<reference evidence="5" key="1">
    <citation type="submission" date="2020-03" db="EMBL/GenBank/DDBJ databases">
        <title>Castanea mollissima Vanexum genome sequencing.</title>
        <authorList>
            <person name="Staton M."/>
        </authorList>
    </citation>
    <scope>NUCLEOTIDE SEQUENCE</scope>
    <source>
        <tissue evidence="5">Leaf</tissue>
    </source>
</reference>
<evidence type="ECO:0000256" key="1">
    <source>
        <dbReference type="ARBA" id="ARBA00004123"/>
    </source>
</evidence>
<dbReference type="InterPro" id="IPR031425">
    <property type="entry name" value="NPR1/NH1-interacting"/>
</dbReference>
<name>A0A8J4VSF5_9ROSI</name>
<keyword evidence="3" id="KW-0539">Nucleus</keyword>
<protein>
    <recommendedName>
        <fullName evidence="7">Protein NIM1-INTERACTING 1-like</fullName>
    </recommendedName>
</protein>